<sequence length="49" mass="5436">MGGKCYNQYEYANMGGTGTQGDLRYTSKMFSCGGGETSIDREYAICEYK</sequence>
<protein>
    <submittedName>
        <fullName evidence="1">Uncharacterized protein</fullName>
    </submittedName>
</protein>
<accession>M4VEJ3</accession>
<gene>
    <name evidence="1" type="ORF">A11S_820</name>
</gene>
<evidence type="ECO:0000313" key="1">
    <source>
        <dbReference type="EMBL" id="AGH97643.1"/>
    </source>
</evidence>
<dbReference type="STRING" id="349215.A11S_820"/>
<organism evidence="1 2">
    <name type="scientific">Micavibrio aeruginosavorus EPB</name>
    <dbReference type="NCBI Taxonomy" id="349215"/>
    <lineage>
        <taxon>Bacteria</taxon>
        <taxon>Pseudomonadati</taxon>
        <taxon>Bdellovibrionota</taxon>
        <taxon>Bdellovibrionia</taxon>
        <taxon>Bdellovibrionales</taxon>
        <taxon>Pseudobdellovibrionaceae</taxon>
        <taxon>Micavibrio</taxon>
    </lineage>
</organism>
<dbReference type="KEGG" id="man:A11S_820"/>
<reference evidence="1 2" key="1">
    <citation type="journal article" date="2013" name="ISME J.">
        <title>By their genes ye shall know them: genomic signatures of predatory bacteria.</title>
        <authorList>
            <person name="Pasternak Z."/>
            <person name="Pietrokovski S."/>
            <person name="Rotem O."/>
            <person name="Gophna U."/>
            <person name="Lurie-Weinberger M.N."/>
            <person name="Jurkevitch E."/>
        </authorList>
    </citation>
    <scope>NUCLEOTIDE SEQUENCE [LARGE SCALE GENOMIC DNA]</scope>
    <source>
        <strain evidence="1">EPB</strain>
    </source>
</reference>
<dbReference type="Proteomes" id="UP000011932">
    <property type="component" value="Chromosome"/>
</dbReference>
<dbReference type="EMBL" id="CP003538">
    <property type="protein sequence ID" value="AGH97643.1"/>
    <property type="molecule type" value="Genomic_DNA"/>
</dbReference>
<dbReference type="AlphaFoldDB" id="M4VEJ3"/>
<name>M4VEJ3_9BACT</name>
<evidence type="ECO:0000313" key="2">
    <source>
        <dbReference type="Proteomes" id="UP000011932"/>
    </source>
</evidence>
<proteinExistence type="predicted"/>
<dbReference type="HOGENOM" id="CLU_3137643_0_0_5"/>